<feature type="domain" description="GmrSD restriction endonucleases N-terminal" evidence="1">
    <location>
        <begin position="23"/>
        <end position="233"/>
    </location>
</feature>
<keyword evidence="3" id="KW-1185">Reference proteome</keyword>
<dbReference type="Pfam" id="PF03235">
    <property type="entry name" value="GmrSD_N"/>
    <property type="match status" value="1"/>
</dbReference>
<dbReference type="EMBL" id="JBHLTS010000004">
    <property type="protein sequence ID" value="MFC0513175.1"/>
    <property type="molecule type" value="Genomic_DNA"/>
</dbReference>
<evidence type="ECO:0000313" key="3">
    <source>
        <dbReference type="Proteomes" id="UP001589828"/>
    </source>
</evidence>
<organism evidence="2 3">
    <name type="scientific">Mucilaginibacter angelicae</name>
    <dbReference type="NCBI Taxonomy" id="869718"/>
    <lineage>
        <taxon>Bacteria</taxon>
        <taxon>Pseudomonadati</taxon>
        <taxon>Bacteroidota</taxon>
        <taxon>Sphingobacteriia</taxon>
        <taxon>Sphingobacteriales</taxon>
        <taxon>Sphingobacteriaceae</taxon>
        <taxon>Mucilaginibacter</taxon>
    </lineage>
</organism>
<evidence type="ECO:0000259" key="1">
    <source>
        <dbReference type="Pfam" id="PF03235"/>
    </source>
</evidence>
<name>A0ABV6L0I2_9SPHI</name>
<dbReference type="PANTHER" id="PTHR35149:SF2">
    <property type="entry name" value="DUF262 DOMAIN-CONTAINING PROTEIN"/>
    <property type="match status" value="1"/>
</dbReference>
<accession>A0ABV6L0I2</accession>
<comment type="caution">
    <text evidence="2">The sequence shown here is derived from an EMBL/GenBank/DDBJ whole genome shotgun (WGS) entry which is preliminary data.</text>
</comment>
<dbReference type="PANTHER" id="PTHR35149">
    <property type="entry name" value="SLL5132 PROTEIN"/>
    <property type="match status" value="1"/>
</dbReference>
<dbReference type="RefSeq" id="WP_377021048.1">
    <property type="nucleotide sequence ID" value="NZ_JBHLTS010000004.1"/>
</dbReference>
<proteinExistence type="predicted"/>
<evidence type="ECO:0000313" key="2">
    <source>
        <dbReference type="EMBL" id="MFC0513175.1"/>
    </source>
</evidence>
<dbReference type="Proteomes" id="UP001589828">
    <property type="component" value="Unassembled WGS sequence"/>
</dbReference>
<sequence length="592" mass="70591">MENIPVETSAQTASKNSLALRTVSQLFNNIYYIPEYQRGYRWQPQQITELLNDINAFKPEETAIPDQTTWYCLQPLAVKKVSQKIIEKYNFSDPENCFEVIDGQQRLTTIFIILHYLNLRFTENRRKTLFEIHYATRERSWTFLKNELNEKVIDNSNIDFSHMSNAYKAVFDWFTEKQKDIRFDENIFESKLLKSTKVIWYESREDDSIALFTRINIGKIPLTNAELIKALFLNTSNFKKSDQYDINLKQLEIAHEWDNIEYSLQNPSFWYFINEKENLLDTRIEFIFNLMSEKPENDESVSENFTFDYFSKKFKTNSTVEVTQNWDEIKLYFQKLTEWFDDRKLYHKIGFLITFGEKIPTLIELSKGLTKKQFRTALNAKIKRKLSKVQLSTLSYPKPVIKRILLLHNIQTMLNNSKEDSRFPFDRYKQERWDIEHINSAGEEMPENEKHQQDWLNETVPFLEKNRELKDRALNLQKGEFSKLYHDIIDWFNESGKTDGTDGIGNLVLLDSKTNRGYKNSVYPVKRSKIIERDKNGTFIPICTRNVFLKFNSLQVSQMTFWGEQEQKDYFDDIKRVLLKYLSEQLEDKKDE</sequence>
<dbReference type="InterPro" id="IPR004919">
    <property type="entry name" value="GmrSD_N"/>
</dbReference>
<protein>
    <submittedName>
        <fullName evidence="2">DUF262 domain-containing protein</fullName>
    </submittedName>
</protein>
<gene>
    <name evidence="2" type="ORF">ACFFGT_03150</name>
</gene>
<reference evidence="2 3" key="1">
    <citation type="submission" date="2024-09" db="EMBL/GenBank/DDBJ databases">
        <authorList>
            <person name="Sun Q."/>
            <person name="Mori K."/>
        </authorList>
    </citation>
    <scope>NUCLEOTIDE SEQUENCE [LARGE SCALE GENOMIC DNA]</scope>
    <source>
        <strain evidence="2 3">NCAIM B.02415</strain>
    </source>
</reference>